<proteinExistence type="predicted"/>
<accession>A0ACC0UJ93</accession>
<protein>
    <submittedName>
        <fullName evidence="1">LTV-domain-containing protein</fullName>
    </submittedName>
</protein>
<keyword evidence="2" id="KW-1185">Reference proteome</keyword>
<dbReference type="EMBL" id="JAGFNK010000017">
    <property type="protein sequence ID" value="KAI9511721.1"/>
    <property type="molecule type" value="Genomic_DNA"/>
</dbReference>
<comment type="caution">
    <text evidence="1">The sequence shown here is derived from an EMBL/GenBank/DDBJ whole genome shotgun (WGS) entry which is preliminary data.</text>
</comment>
<evidence type="ECO:0000313" key="2">
    <source>
        <dbReference type="Proteomes" id="UP001207468"/>
    </source>
</evidence>
<evidence type="ECO:0000313" key="1">
    <source>
        <dbReference type="EMBL" id="KAI9511721.1"/>
    </source>
</evidence>
<gene>
    <name evidence="1" type="ORF">F5148DRAFT_1280413</name>
</gene>
<reference evidence="1" key="1">
    <citation type="submission" date="2021-03" db="EMBL/GenBank/DDBJ databases">
        <title>Evolutionary priming and transition to the ectomycorrhizal habit in an iconic lineage of mushroom-forming fungi: is preadaptation a requirement?</title>
        <authorList>
            <consortium name="DOE Joint Genome Institute"/>
            <person name="Looney B.P."/>
            <person name="Miyauchi S."/>
            <person name="Morin E."/>
            <person name="Drula E."/>
            <person name="Courty P.E."/>
            <person name="Chicoki N."/>
            <person name="Fauchery L."/>
            <person name="Kohler A."/>
            <person name="Kuo A."/>
            <person name="LaButti K."/>
            <person name="Pangilinan J."/>
            <person name="Lipzen A."/>
            <person name="Riley R."/>
            <person name="Andreopoulos W."/>
            <person name="He G."/>
            <person name="Johnson J."/>
            <person name="Barry K.W."/>
            <person name="Grigoriev I.V."/>
            <person name="Nagy L."/>
            <person name="Hibbett D."/>
            <person name="Henrissat B."/>
            <person name="Matheny P.B."/>
            <person name="Labbe J."/>
            <person name="Martin A.F."/>
        </authorList>
    </citation>
    <scope>NUCLEOTIDE SEQUENCE</scope>
    <source>
        <strain evidence="1">BPL698</strain>
    </source>
</reference>
<name>A0ACC0UJ93_9AGAM</name>
<sequence length="535" mass="60684">MPSKSIFRRPGAQHFQLVHRSQRDPLINDPDASQHVLKPIVRENTKKGKSRVDLETLLPPSDLASRPNIGEASLYGVYFDDTEYDYMQHLRPVGGREEGFESILVETQKKRSSSKKTSDLPISLHDLPPEALPSVSELPRDFESQAAVQSSISGLQPNMDFHLRQTLEALEDDAYVDDDLDDDFFGELIKEGERDAAERLEYEFREDDPPTDGTDADGAHERDGGGEAWLASFAAFKRDQQSRKPTDTSSSDVQSEADTVGHMPEFSATDTRRGRRETSDASGFSMSSASIFRSEGLRDLDERFDQIEKEYIDDEGNEHGPRGSDDSDSAPELITSREDFESLMDDFLQNYEVSGGKMKPSLPGSGPEKLESLRIAMGRVEPMMVEDSDQDENEDDDFYAVIEENRRRERWDVETVLTTYTNLENHPRLIKAREERRVSKIRLDPETGLPFVESNFTPRSDISQSLPGRKAAASHVTTRRPQEESTGERRERKRAVKAERRARRVEKKDKKELFSSALKQHSQALAQKDAQIRKL</sequence>
<organism evidence="1 2">
    <name type="scientific">Russula earlei</name>
    <dbReference type="NCBI Taxonomy" id="71964"/>
    <lineage>
        <taxon>Eukaryota</taxon>
        <taxon>Fungi</taxon>
        <taxon>Dikarya</taxon>
        <taxon>Basidiomycota</taxon>
        <taxon>Agaricomycotina</taxon>
        <taxon>Agaricomycetes</taxon>
        <taxon>Russulales</taxon>
        <taxon>Russulaceae</taxon>
        <taxon>Russula</taxon>
    </lineage>
</organism>
<dbReference type="Proteomes" id="UP001207468">
    <property type="component" value="Unassembled WGS sequence"/>
</dbReference>